<dbReference type="Proteomes" id="UP001459277">
    <property type="component" value="Unassembled WGS sequence"/>
</dbReference>
<comment type="caution">
    <text evidence="1">The sequence shown here is derived from an EMBL/GenBank/DDBJ whole genome shotgun (WGS) entry which is preliminary data.</text>
</comment>
<evidence type="ECO:0008006" key="3">
    <source>
        <dbReference type="Google" id="ProtNLM"/>
    </source>
</evidence>
<evidence type="ECO:0000313" key="2">
    <source>
        <dbReference type="Proteomes" id="UP001459277"/>
    </source>
</evidence>
<reference evidence="1 2" key="1">
    <citation type="submission" date="2024-01" db="EMBL/GenBank/DDBJ databases">
        <title>A telomere-to-telomere, gap-free genome of sweet tea (Lithocarpus litseifolius).</title>
        <authorList>
            <person name="Zhou J."/>
        </authorList>
    </citation>
    <scope>NUCLEOTIDE SEQUENCE [LARGE SCALE GENOMIC DNA]</scope>
    <source>
        <strain evidence="1">Zhou-2022a</strain>
        <tissue evidence="1">Leaf</tissue>
    </source>
</reference>
<accession>A0AAW2CRY4</accession>
<dbReference type="EMBL" id="JAZDWU010000006">
    <property type="protein sequence ID" value="KAL0000283.1"/>
    <property type="molecule type" value="Genomic_DNA"/>
</dbReference>
<evidence type="ECO:0000313" key="1">
    <source>
        <dbReference type="EMBL" id="KAL0000283.1"/>
    </source>
</evidence>
<sequence>MRLLLTRFEKLQEESFKYAFIMKALNMIPDLGFLRKIHQIEKYIRLLSKLAVSFTSYLKKKRKLILGNKVQKLSQVYPAIKEVLGMTSQRGLSKDFAPMNLSRPWCRFFLSSVVAIV</sequence>
<gene>
    <name evidence="1" type="ORF">SO802_019885</name>
</gene>
<dbReference type="AlphaFoldDB" id="A0AAW2CRY4"/>
<name>A0AAW2CRY4_9ROSI</name>
<organism evidence="1 2">
    <name type="scientific">Lithocarpus litseifolius</name>
    <dbReference type="NCBI Taxonomy" id="425828"/>
    <lineage>
        <taxon>Eukaryota</taxon>
        <taxon>Viridiplantae</taxon>
        <taxon>Streptophyta</taxon>
        <taxon>Embryophyta</taxon>
        <taxon>Tracheophyta</taxon>
        <taxon>Spermatophyta</taxon>
        <taxon>Magnoliopsida</taxon>
        <taxon>eudicotyledons</taxon>
        <taxon>Gunneridae</taxon>
        <taxon>Pentapetalae</taxon>
        <taxon>rosids</taxon>
        <taxon>fabids</taxon>
        <taxon>Fagales</taxon>
        <taxon>Fagaceae</taxon>
        <taxon>Lithocarpus</taxon>
    </lineage>
</organism>
<keyword evidence="2" id="KW-1185">Reference proteome</keyword>
<proteinExistence type="predicted"/>
<protein>
    <recommendedName>
        <fullName evidence="3">Maturase K</fullName>
    </recommendedName>
</protein>